<keyword evidence="1" id="KW-0472">Membrane</keyword>
<feature type="transmembrane region" description="Helical" evidence="1">
    <location>
        <begin position="301"/>
        <end position="323"/>
    </location>
</feature>
<feature type="transmembrane region" description="Helical" evidence="1">
    <location>
        <begin position="226"/>
        <end position="243"/>
    </location>
</feature>
<dbReference type="Proteomes" id="UP000192477">
    <property type="component" value="Unassembled WGS sequence"/>
</dbReference>
<name>A0A1V8YF76_9ENTE</name>
<evidence type="ECO:0000313" key="3">
    <source>
        <dbReference type="Proteomes" id="UP000192477"/>
    </source>
</evidence>
<dbReference type="STRING" id="112904.BH747_03960"/>
<evidence type="ECO:0000313" key="2">
    <source>
        <dbReference type="EMBL" id="OQO71242.1"/>
    </source>
</evidence>
<proteinExistence type="predicted"/>
<protein>
    <recommendedName>
        <fullName evidence="4">Cell division protein</fullName>
    </recommendedName>
</protein>
<comment type="caution">
    <text evidence="2">The sequence shown here is derived from an EMBL/GenBank/DDBJ whole genome shotgun (WGS) entry which is preliminary data.</text>
</comment>
<keyword evidence="1" id="KW-0812">Transmembrane</keyword>
<feature type="transmembrane region" description="Helical" evidence="1">
    <location>
        <begin position="181"/>
        <end position="206"/>
    </location>
</feature>
<evidence type="ECO:0008006" key="4">
    <source>
        <dbReference type="Google" id="ProtNLM"/>
    </source>
</evidence>
<dbReference type="EMBL" id="MJEA01000002">
    <property type="protein sequence ID" value="OQO71242.1"/>
    <property type="molecule type" value="Genomic_DNA"/>
</dbReference>
<feature type="transmembrane region" description="Helical" evidence="1">
    <location>
        <begin position="96"/>
        <end position="116"/>
    </location>
</feature>
<feature type="transmembrane region" description="Helical" evidence="1">
    <location>
        <begin position="128"/>
        <end position="145"/>
    </location>
</feature>
<feature type="transmembrane region" description="Helical" evidence="1">
    <location>
        <begin position="360"/>
        <end position="380"/>
    </location>
</feature>
<sequence>MYTKNKLKTTNFIAVLAVSIIFIFPQLVTKNMIIGSDSIFHFNRFYETAEQIRNGNFSYFISLYGFQQSGRIVNAFYSPFFAYLHGIIVLLSKNWFMYQVLSNLILFIIAGTSMNIFLNKGGLNNSKCLFGSIVFMTTFSIQYWVTRQGFSSWGSAFLPACLSVIFELNNTGKIPKYKVGIYTALMFQIHILSSLILVMTYIPIFMYSFLKNNKKLPFVFNLLKEILLFFILTANIWVSYLIITKENELIAPFINTSMSSNTINQNSYYWLLNPVFFLLIIIFTIGKFIYLWKEINIFNKLLVSIAVFFLILSTSFVPWNTLIEHNVKFAEYIQFPFRFFVPVTILIIYLFLSICNFKKFFNLLIAICISQSIFLMLTTLKNWDDDNKYIASGEKTLIDTSFSPKEIKHSFFIKDKRKSLVYLQKTTPDYLPLYRRTNANNYELYGKEIIENNNNFKKTIGKGSISIQPLTQYEGALEYPIVIYEGTNITQNGQTLCPDKLKLSPIGVPTIFLNNYENSKITIGFQPPKTVSFMIVLSMISWIDVFVIKLIRLSKFK</sequence>
<feature type="transmembrane region" description="Helical" evidence="1">
    <location>
        <begin position="268"/>
        <end position="289"/>
    </location>
</feature>
<accession>A0A1V8YF76</accession>
<feature type="transmembrane region" description="Helical" evidence="1">
    <location>
        <begin position="335"/>
        <end position="354"/>
    </location>
</feature>
<feature type="transmembrane region" description="Helical" evidence="1">
    <location>
        <begin position="12"/>
        <end position="29"/>
    </location>
</feature>
<feature type="transmembrane region" description="Helical" evidence="1">
    <location>
        <begin position="530"/>
        <end position="551"/>
    </location>
</feature>
<dbReference type="AlphaFoldDB" id="A0A1V8YF76"/>
<keyword evidence="1" id="KW-1133">Transmembrane helix</keyword>
<organism evidence="2 3">
    <name type="scientific">Enterococcus villorum</name>
    <dbReference type="NCBI Taxonomy" id="112904"/>
    <lineage>
        <taxon>Bacteria</taxon>
        <taxon>Bacillati</taxon>
        <taxon>Bacillota</taxon>
        <taxon>Bacilli</taxon>
        <taxon>Lactobacillales</taxon>
        <taxon>Enterococcaceae</taxon>
        <taxon>Enterococcus</taxon>
    </lineage>
</organism>
<gene>
    <name evidence="2" type="ORF">BH747_03960</name>
</gene>
<evidence type="ECO:0000256" key="1">
    <source>
        <dbReference type="SAM" id="Phobius"/>
    </source>
</evidence>
<reference evidence="2 3" key="1">
    <citation type="journal article" date="2017" name="BMC Microbiol.">
        <title>Comparative genomics of Enterococcus spp. isolated from bovine feces.</title>
        <authorList>
            <person name="Beukers A.G."/>
            <person name="Zaheer R."/>
            <person name="Goji N."/>
            <person name="Amoako K.K."/>
            <person name="Chaves A.V."/>
            <person name="Ward M.P."/>
            <person name="McAllister T.A."/>
        </authorList>
    </citation>
    <scope>NUCLEOTIDE SEQUENCE [LARGE SCALE GENOMIC DNA]</scope>
    <source>
        <strain evidence="2 3">F1129D 143</strain>
    </source>
</reference>